<accession>A0A1E1LMY5</accession>
<dbReference type="PANTHER" id="PTHR45646">
    <property type="entry name" value="SERINE/THREONINE-PROTEIN KINASE DOA-RELATED"/>
    <property type="match status" value="1"/>
</dbReference>
<evidence type="ECO:0000256" key="3">
    <source>
        <dbReference type="ARBA" id="ARBA00022741"/>
    </source>
</evidence>
<comment type="caution">
    <text evidence="7">The sequence shown here is derived from an EMBL/GenBank/DDBJ whole genome shotgun (WGS) entry which is preliminary data.</text>
</comment>
<name>A0A1E1LMY5_9HELO</name>
<evidence type="ECO:0000256" key="1">
    <source>
        <dbReference type="ARBA" id="ARBA00022527"/>
    </source>
</evidence>
<proteinExistence type="predicted"/>
<dbReference type="Pfam" id="PF00069">
    <property type="entry name" value="Pkinase"/>
    <property type="match status" value="1"/>
</dbReference>
<sequence length="421" mass="48422">MFKQLGRMVKPCRKSLPFVLSKQIKTLCPEPRILPSDVLVEEERVPGYRPEFFYPADPGRVLNNRYKILTKIGWGTSSTVWLAEDLERTTIPYVTLKITTSNPDFEDMVLHELDINKRLTKDPSPPGFAFVRAAIDDFIATGPTGVTHLCLVYEAMREPLSQFQHRLVGEKIPPQLLKVYVDFLLEGLEYLHSDCHIIHTDLKADNILMSFEDLDVIEEYVKAQGDHPMPRKTVSDRNIYLSHNDFGTLKSYWMLPKIVDFGLAHRVDGAEPLRHPIQPPLYHAPEVLLGVPWSYSADIWNLGVLLFEPLENKELFTHLKSQNGVYTAQAHLAEMIALLGPPPQKLIDQEKHRRGIPWKRYFNHPETIPKGVKLDDCITCMSGEEKALFLSFVRKMLHWLPEDRKTAKELREDPWLQSGLD</sequence>
<keyword evidence="5" id="KW-0067">ATP-binding</keyword>
<dbReference type="AlphaFoldDB" id="A0A1E1LMY5"/>
<dbReference type="InterPro" id="IPR008271">
    <property type="entry name" value="Ser/Thr_kinase_AS"/>
</dbReference>
<keyword evidence="4 7" id="KW-0418">Kinase</keyword>
<evidence type="ECO:0000259" key="6">
    <source>
        <dbReference type="PROSITE" id="PS50011"/>
    </source>
</evidence>
<dbReference type="Proteomes" id="UP000178129">
    <property type="component" value="Unassembled WGS sequence"/>
</dbReference>
<keyword evidence="1" id="KW-0723">Serine/threonine-protein kinase</keyword>
<protein>
    <submittedName>
        <fullName evidence="7">Related to dis1-suppressing protein kinase dsk1</fullName>
    </submittedName>
</protein>
<evidence type="ECO:0000313" key="8">
    <source>
        <dbReference type="Proteomes" id="UP000178129"/>
    </source>
</evidence>
<evidence type="ECO:0000313" key="7">
    <source>
        <dbReference type="EMBL" id="CZT11877.1"/>
    </source>
</evidence>
<evidence type="ECO:0000256" key="5">
    <source>
        <dbReference type="ARBA" id="ARBA00022840"/>
    </source>
</evidence>
<dbReference type="SMART" id="SM00220">
    <property type="entry name" value="S_TKc"/>
    <property type="match status" value="1"/>
</dbReference>
<dbReference type="GO" id="GO:0043484">
    <property type="term" value="P:regulation of RNA splicing"/>
    <property type="evidence" value="ECO:0007669"/>
    <property type="project" value="TreeGrafter"/>
</dbReference>
<dbReference type="PANTHER" id="PTHR45646:SF11">
    <property type="entry name" value="SERINE_THREONINE-PROTEIN KINASE DOA"/>
    <property type="match status" value="1"/>
</dbReference>
<dbReference type="PROSITE" id="PS00108">
    <property type="entry name" value="PROTEIN_KINASE_ST"/>
    <property type="match status" value="1"/>
</dbReference>
<dbReference type="GO" id="GO:0005634">
    <property type="term" value="C:nucleus"/>
    <property type="evidence" value="ECO:0007669"/>
    <property type="project" value="TreeGrafter"/>
</dbReference>
<keyword evidence="8" id="KW-1185">Reference proteome</keyword>
<gene>
    <name evidence="7" type="ORF">RCO7_07454</name>
</gene>
<dbReference type="InterPro" id="IPR000719">
    <property type="entry name" value="Prot_kinase_dom"/>
</dbReference>
<keyword evidence="3" id="KW-0547">Nucleotide-binding</keyword>
<evidence type="ECO:0000256" key="4">
    <source>
        <dbReference type="ARBA" id="ARBA00022777"/>
    </source>
</evidence>
<dbReference type="Gene3D" id="1.10.510.10">
    <property type="entry name" value="Transferase(Phosphotransferase) domain 1"/>
    <property type="match status" value="1"/>
</dbReference>
<dbReference type="InterPro" id="IPR011009">
    <property type="entry name" value="Kinase-like_dom_sf"/>
</dbReference>
<keyword evidence="2" id="KW-0808">Transferase</keyword>
<dbReference type="STRING" id="914237.A0A1E1LMY5"/>
<dbReference type="SUPFAM" id="SSF56112">
    <property type="entry name" value="Protein kinase-like (PK-like)"/>
    <property type="match status" value="1"/>
</dbReference>
<feature type="domain" description="Protein kinase" evidence="6">
    <location>
        <begin position="66"/>
        <end position="416"/>
    </location>
</feature>
<dbReference type="Gene3D" id="3.30.200.20">
    <property type="entry name" value="Phosphorylase Kinase, domain 1"/>
    <property type="match status" value="1"/>
</dbReference>
<dbReference type="PROSITE" id="PS50011">
    <property type="entry name" value="PROTEIN_KINASE_DOM"/>
    <property type="match status" value="1"/>
</dbReference>
<organism evidence="7 8">
    <name type="scientific">Rhynchosporium graminicola</name>
    <dbReference type="NCBI Taxonomy" id="2792576"/>
    <lineage>
        <taxon>Eukaryota</taxon>
        <taxon>Fungi</taxon>
        <taxon>Dikarya</taxon>
        <taxon>Ascomycota</taxon>
        <taxon>Pezizomycotina</taxon>
        <taxon>Leotiomycetes</taxon>
        <taxon>Helotiales</taxon>
        <taxon>Ploettnerulaceae</taxon>
        <taxon>Rhynchosporium</taxon>
    </lineage>
</organism>
<dbReference type="InParanoid" id="A0A1E1LMY5"/>
<reference evidence="8" key="1">
    <citation type="submission" date="2016-03" db="EMBL/GenBank/DDBJ databases">
        <authorList>
            <person name="Ploux O."/>
        </authorList>
    </citation>
    <scope>NUCLEOTIDE SEQUENCE [LARGE SCALE GENOMIC DNA]</scope>
    <source>
        <strain evidence="8">UK7</strain>
    </source>
</reference>
<dbReference type="GO" id="GO:0005524">
    <property type="term" value="F:ATP binding"/>
    <property type="evidence" value="ECO:0007669"/>
    <property type="project" value="UniProtKB-KW"/>
</dbReference>
<dbReference type="GO" id="GO:0004674">
    <property type="term" value="F:protein serine/threonine kinase activity"/>
    <property type="evidence" value="ECO:0007669"/>
    <property type="project" value="UniProtKB-KW"/>
</dbReference>
<dbReference type="InterPro" id="IPR051175">
    <property type="entry name" value="CLK_kinases"/>
</dbReference>
<evidence type="ECO:0000256" key="2">
    <source>
        <dbReference type="ARBA" id="ARBA00022679"/>
    </source>
</evidence>
<dbReference type="EMBL" id="FJUW01000064">
    <property type="protein sequence ID" value="CZT11877.1"/>
    <property type="molecule type" value="Genomic_DNA"/>
</dbReference>